<dbReference type="RefSeq" id="WP_035255502.1">
    <property type="nucleotide sequence ID" value="NZ_JFKE01000001.1"/>
</dbReference>
<comment type="caution">
    <text evidence="1">The sequence shown here is derived from an EMBL/GenBank/DDBJ whole genome shotgun (WGS) entry which is preliminary data.</text>
</comment>
<proteinExistence type="predicted"/>
<dbReference type="Proteomes" id="UP000026249">
    <property type="component" value="Unassembled WGS sequence"/>
</dbReference>
<sequence>MSAPRHLTIHLHEQLRRQVQAGRHKFLGQLTDVVTAAGFTVEYAKDNTSRREETQLAPGYALFHMKPPLNDRTLSFRKTYLDPFWSIQKTDARWAFTSARMRFDSTKVDAGQATRFADKLRARHFATFDAVEDENFVYVPLQGKLTTHRNFQTDSPLNMLEATANQFRSKAVVATLHPREDYSPSERAALDDLIARHQNVFLTDKPAEQILPRCSLVVTQNSSLAFLGYFLAKPAVLFAAVDFHHIAANAGQLGVGAAFQAAIEVQPDFDAYLFWFLQRLSINVARQNGPERIHATLQKNGWPV</sequence>
<dbReference type="AlphaFoldDB" id="A0A037ZLA1"/>
<dbReference type="STRING" id="1454373.ACMU_01685"/>
<evidence type="ECO:0000313" key="2">
    <source>
        <dbReference type="Proteomes" id="UP000026249"/>
    </source>
</evidence>
<name>A0A037ZLA1_9RHOB</name>
<evidence type="ECO:0000313" key="1">
    <source>
        <dbReference type="EMBL" id="KAJ57231.1"/>
    </source>
</evidence>
<protein>
    <recommendedName>
        <fullName evidence="3">Capsule polysaccharide biosynthesis protein</fullName>
    </recommendedName>
</protein>
<reference evidence="1 2" key="1">
    <citation type="submission" date="2014-03" db="EMBL/GenBank/DDBJ databases">
        <title>Draft Genome Sequence of Actibacterium mucosum KCTC 23349, a Marine Alphaproteobacterium with Complex Ionic Requirements Isolated from Mediterranean Seawater at Malvarrosa Beach, Valencia, Spain.</title>
        <authorList>
            <person name="Arahal D.R."/>
            <person name="Shao Z."/>
            <person name="Lai Q."/>
            <person name="Pujalte M.J."/>
        </authorList>
    </citation>
    <scope>NUCLEOTIDE SEQUENCE [LARGE SCALE GENOMIC DNA]</scope>
    <source>
        <strain evidence="1 2">KCTC 23349</strain>
    </source>
</reference>
<dbReference type="EMBL" id="JFKE01000001">
    <property type="protein sequence ID" value="KAJ57231.1"/>
    <property type="molecule type" value="Genomic_DNA"/>
</dbReference>
<gene>
    <name evidence="1" type="ORF">ACMU_01685</name>
</gene>
<dbReference type="OrthoDB" id="6713140at2"/>
<accession>A0A037ZLA1</accession>
<evidence type="ECO:0008006" key="3">
    <source>
        <dbReference type="Google" id="ProtNLM"/>
    </source>
</evidence>
<keyword evidence="2" id="KW-1185">Reference proteome</keyword>
<organism evidence="1 2">
    <name type="scientific">Actibacterium mucosum KCTC 23349</name>
    <dbReference type="NCBI Taxonomy" id="1454373"/>
    <lineage>
        <taxon>Bacteria</taxon>
        <taxon>Pseudomonadati</taxon>
        <taxon>Pseudomonadota</taxon>
        <taxon>Alphaproteobacteria</taxon>
        <taxon>Rhodobacterales</taxon>
        <taxon>Roseobacteraceae</taxon>
        <taxon>Actibacterium</taxon>
    </lineage>
</organism>